<dbReference type="AlphaFoldDB" id="A0AAU8PK47"/>
<dbReference type="InterPro" id="IPR014001">
    <property type="entry name" value="Helicase_ATP-bd"/>
</dbReference>
<dbReference type="InterPro" id="IPR011545">
    <property type="entry name" value="DEAD/DEAH_box_helicase_dom"/>
</dbReference>
<comment type="similarity">
    <text evidence="2">In the central section; belongs to the CRISPR-associated helicase Cas3 family.</text>
</comment>
<dbReference type="Gene3D" id="1.10.3210.30">
    <property type="match status" value="1"/>
</dbReference>
<dbReference type="InterPro" id="IPR006483">
    <property type="entry name" value="CRISPR-assoc_Cas3_HD"/>
</dbReference>
<dbReference type="NCBIfam" id="TIGR01587">
    <property type="entry name" value="cas3_core"/>
    <property type="match status" value="1"/>
</dbReference>
<dbReference type="GO" id="GO:0005524">
    <property type="term" value="F:ATP binding"/>
    <property type="evidence" value="ECO:0007669"/>
    <property type="project" value="UniProtKB-KW"/>
</dbReference>
<dbReference type="PROSITE" id="PS51192">
    <property type="entry name" value="HELICASE_ATP_BIND_1"/>
    <property type="match status" value="1"/>
</dbReference>
<keyword evidence="15" id="KW-1185">Reference proteome</keyword>
<feature type="domain" description="Helicase C-terminal" evidence="12">
    <location>
        <begin position="230"/>
        <end position="435"/>
    </location>
</feature>
<dbReference type="Pfam" id="PF22590">
    <property type="entry name" value="Cas3-like_C_2"/>
    <property type="match status" value="1"/>
</dbReference>
<dbReference type="Proteomes" id="UP000009229">
    <property type="component" value="Chromosome"/>
</dbReference>
<evidence type="ECO:0000313" key="14">
    <source>
        <dbReference type="EMBL" id="AEG16477.1"/>
    </source>
</evidence>
<dbReference type="KEGG" id="dku:Desku_2976"/>
<dbReference type="RefSeq" id="WP_013823987.1">
    <property type="nucleotide sequence ID" value="NC_015573.1"/>
</dbReference>
<dbReference type="SUPFAM" id="SSF52540">
    <property type="entry name" value="P-loop containing nucleoside triphosphate hydrolases"/>
    <property type="match status" value="1"/>
</dbReference>
<dbReference type="PROSITE" id="PS51194">
    <property type="entry name" value="HELICASE_CTER"/>
    <property type="match status" value="1"/>
</dbReference>
<evidence type="ECO:0000313" key="15">
    <source>
        <dbReference type="Proteomes" id="UP000009229"/>
    </source>
</evidence>
<dbReference type="SMART" id="SM00487">
    <property type="entry name" value="DEXDc"/>
    <property type="match status" value="1"/>
</dbReference>
<protein>
    <submittedName>
        <fullName evidence="14">CRISPR-associated helicase Cas3</fullName>
    </submittedName>
</protein>
<evidence type="ECO:0000256" key="9">
    <source>
        <dbReference type="ARBA" id="ARBA00023118"/>
    </source>
</evidence>
<keyword evidence="3" id="KW-0540">Nuclease</keyword>
<dbReference type="InterPro" id="IPR006474">
    <property type="entry name" value="Helicase_Cas3_CRISPR-ass_core"/>
</dbReference>
<feature type="domain" description="Helicase ATP-binding" evidence="11">
    <location>
        <begin position="30"/>
        <end position="225"/>
    </location>
</feature>
<dbReference type="InterPro" id="IPR038257">
    <property type="entry name" value="CRISPR-assoc_Cas3_HD_sf"/>
</dbReference>
<gene>
    <name evidence="14" type="ordered locus">Desku_2976</name>
</gene>
<keyword evidence="5" id="KW-0547">Nucleotide-binding</keyword>
<dbReference type="InterPro" id="IPR001650">
    <property type="entry name" value="Helicase_C-like"/>
</dbReference>
<dbReference type="GO" id="GO:0016787">
    <property type="term" value="F:hydrolase activity"/>
    <property type="evidence" value="ECO:0007669"/>
    <property type="project" value="UniProtKB-KW"/>
</dbReference>
<dbReference type="InterPro" id="IPR050079">
    <property type="entry name" value="DEAD_box_RNA_helicase"/>
</dbReference>
<accession>A0AAU8PK47</accession>
<dbReference type="PROSITE" id="PS51643">
    <property type="entry name" value="HD_CAS3"/>
    <property type="match status" value="1"/>
</dbReference>
<keyword evidence="9" id="KW-0051">Antiviral defense</keyword>
<keyword evidence="7" id="KW-0347">Helicase</keyword>
<evidence type="ECO:0000256" key="4">
    <source>
        <dbReference type="ARBA" id="ARBA00022723"/>
    </source>
</evidence>
<feature type="domain" description="HD Cas3-type" evidence="13">
    <location>
        <begin position="589"/>
        <end position="824"/>
    </location>
</feature>
<evidence type="ECO:0000256" key="10">
    <source>
        <dbReference type="ARBA" id="ARBA00038437"/>
    </source>
</evidence>
<dbReference type="InterPro" id="IPR027417">
    <property type="entry name" value="P-loop_NTPase"/>
</dbReference>
<sequence>MLNEARLASLFQKIINKPDASPHPFQIEVTRSILDGNNVMLIAPTGAGKTWAALLPYLYARKYEEQIVDRVIYALPLRALATSLYDSTIKGCERAGWRIINDPNQRDKGCLFDELCITIQTGERKEDPFFQGDVIFTTIDQLLSSYLNMPVSLPEKMANINAGAMLGSLIVLDEIHLLEPERSLGTALEMATRLRGYSLFLWMTATLSERAIDLLKNKLNAKHIYVTKEELERIPGQLEKKKIYHWVNTPLEARHVMEVHHGGRSIVICNSVKRSQEVYRSIKEKIKENNLTTKLFLLHSRFFNSDRQQVEDKLLDYFGPDAKETDVILVATQVVEAGIDISADNLHTELAPANSLVQRAGRCARYKGERSKGTVWVYELCQNEKGQYRMGPYRDQAEIVTKTRQEIQKISGNVDYLREKQFLEKVLEKQETDQIARVIADLPRRYQEVNLSIELAGKGRTLSAVRNLIRDVDSLNVLIHDNPEKHDLFSPVEYLSLPRVSLWALQDLFNNKKEAWVAKFLVSGDDGNEENGVFYWKEATSVKQLTTAGWLVALHPGIACYTPEIGLALGTPGLPITHPAALKPLIIRPEYQCESFREHAFSVVEEGMKILERHQVALKNISSKMGMEIKALIDLIRITLLLHDTGKLNNKWQEAIRAWQYLVDPDCSLLKKNEPLAHSTFSWEKHHQLQRDLQKDQRYQRGPHAVEGAFAVANSLIDFLENYPNGSIDPELALVAWTAIARHHNAGAVNLSDFVVDQRMKNYVNNCLIELGFEPFVKQLDDKPSAVDRKTFGEKELLRPSAGGEKYLPFYWFTVRLLRLADQSSQRKNSEFMRKG</sequence>
<dbReference type="SMART" id="SM00490">
    <property type="entry name" value="HELICc"/>
    <property type="match status" value="1"/>
</dbReference>
<keyword evidence="6" id="KW-0378">Hydrolase</keyword>
<evidence type="ECO:0000259" key="13">
    <source>
        <dbReference type="PROSITE" id="PS51643"/>
    </source>
</evidence>
<evidence type="ECO:0000256" key="8">
    <source>
        <dbReference type="ARBA" id="ARBA00022840"/>
    </source>
</evidence>
<keyword evidence="4" id="KW-0479">Metal-binding</keyword>
<evidence type="ECO:0000256" key="2">
    <source>
        <dbReference type="ARBA" id="ARBA00009046"/>
    </source>
</evidence>
<dbReference type="GO" id="GO:0046872">
    <property type="term" value="F:metal ion binding"/>
    <property type="evidence" value="ECO:0007669"/>
    <property type="project" value="UniProtKB-KW"/>
</dbReference>
<keyword evidence="8" id="KW-0067">ATP-binding</keyword>
<evidence type="ECO:0000256" key="6">
    <source>
        <dbReference type="ARBA" id="ARBA00022801"/>
    </source>
</evidence>
<dbReference type="GO" id="GO:0005829">
    <property type="term" value="C:cytosol"/>
    <property type="evidence" value="ECO:0007669"/>
    <property type="project" value="TreeGrafter"/>
</dbReference>
<proteinExistence type="inferred from homology"/>
<evidence type="ECO:0000259" key="11">
    <source>
        <dbReference type="PROSITE" id="PS51192"/>
    </source>
</evidence>
<evidence type="ECO:0000256" key="3">
    <source>
        <dbReference type="ARBA" id="ARBA00022722"/>
    </source>
</evidence>
<evidence type="ECO:0000256" key="1">
    <source>
        <dbReference type="ARBA" id="ARBA00006847"/>
    </source>
</evidence>
<dbReference type="GO" id="GO:0003724">
    <property type="term" value="F:RNA helicase activity"/>
    <property type="evidence" value="ECO:0007669"/>
    <property type="project" value="TreeGrafter"/>
</dbReference>
<name>A0AAU8PK47_DESK7</name>
<organism evidence="14 15">
    <name type="scientific">Desulfofundulus kuznetsovii (strain DSM 6115 / VKM B-1805 / 17)</name>
    <name type="common">Desulfotomaculum kuznetsovii</name>
    <dbReference type="NCBI Taxonomy" id="760568"/>
    <lineage>
        <taxon>Bacteria</taxon>
        <taxon>Bacillati</taxon>
        <taxon>Bacillota</taxon>
        <taxon>Clostridia</taxon>
        <taxon>Eubacteriales</taxon>
        <taxon>Peptococcaceae</taxon>
        <taxon>Desulfofundulus</taxon>
    </lineage>
</organism>
<dbReference type="GO" id="GO:0051607">
    <property type="term" value="P:defense response to virus"/>
    <property type="evidence" value="ECO:0007669"/>
    <property type="project" value="UniProtKB-KW"/>
</dbReference>
<dbReference type="Pfam" id="PF00270">
    <property type="entry name" value="DEAD"/>
    <property type="match status" value="1"/>
</dbReference>
<dbReference type="GO" id="GO:0004518">
    <property type="term" value="F:nuclease activity"/>
    <property type="evidence" value="ECO:0007669"/>
    <property type="project" value="UniProtKB-KW"/>
</dbReference>
<evidence type="ECO:0000256" key="7">
    <source>
        <dbReference type="ARBA" id="ARBA00022806"/>
    </source>
</evidence>
<reference evidence="15" key="1">
    <citation type="submission" date="2011-05" db="EMBL/GenBank/DDBJ databases">
        <title>Complete sequence of Desulfotomaculum kuznetsovii DSM 6115.</title>
        <authorList>
            <person name="Lucas S."/>
            <person name="Han J."/>
            <person name="Lapidus A."/>
            <person name="Cheng J.-F."/>
            <person name="Goodwin L."/>
            <person name="Pitluck S."/>
            <person name="Peters L."/>
            <person name="Mikhailova N."/>
            <person name="Lu M."/>
            <person name="Saunders E."/>
            <person name="Han C."/>
            <person name="Tapia R."/>
            <person name="Land M."/>
            <person name="Hauser L."/>
            <person name="Kyrpides N."/>
            <person name="Ivanova N."/>
            <person name="Pagani I."/>
            <person name="Nazina T."/>
            <person name="Ivanova A."/>
            <person name="Parshina S."/>
            <person name="Kuever J."/>
            <person name="Muyzer G."/>
            <person name="Plugge C."/>
            <person name="Stams A."/>
            <person name="Woyke T."/>
        </authorList>
    </citation>
    <scope>NUCLEOTIDE SEQUENCE [LARGE SCALE GENOMIC DNA]</scope>
    <source>
        <strain evidence="15">DSM 6115 / VKM B-1805 / 17</strain>
    </source>
</reference>
<evidence type="ECO:0000256" key="5">
    <source>
        <dbReference type="ARBA" id="ARBA00022741"/>
    </source>
</evidence>
<comment type="similarity">
    <text evidence="10">Belongs to the DEAD box helicase family.</text>
</comment>
<evidence type="ECO:0000259" key="12">
    <source>
        <dbReference type="PROSITE" id="PS51194"/>
    </source>
</evidence>
<dbReference type="EMBL" id="CP002770">
    <property type="protein sequence ID" value="AEG16477.1"/>
    <property type="molecule type" value="Genomic_DNA"/>
</dbReference>
<dbReference type="PANTHER" id="PTHR47959">
    <property type="entry name" value="ATP-DEPENDENT RNA HELICASE RHLE-RELATED"/>
    <property type="match status" value="1"/>
</dbReference>
<dbReference type="PANTHER" id="PTHR47959:SF16">
    <property type="entry name" value="CRISPR-ASSOCIATED NUCLEASE_HELICASE CAS3-RELATED"/>
    <property type="match status" value="1"/>
</dbReference>
<dbReference type="InterPro" id="IPR054712">
    <property type="entry name" value="Cas3-like_dom"/>
</dbReference>
<dbReference type="GO" id="GO:0003676">
    <property type="term" value="F:nucleic acid binding"/>
    <property type="evidence" value="ECO:0007669"/>
    <property type="project" value="InterPro"/>
</dbReference>
<comment type="similarity">
    <text evidence="1">In the N-terminal section; belongs to the CRISPR-associated nuclease Cas3-HD family.</text>
</comment>
<dbReference type="Gene3D" id="3.40.50.300">
    <property type="entry name" value="P-loop containing nucleotide triphosphate hydrolases"/>
    <property type="match status" value="2"/>
</dbReference>